<comment type="catalytic activity">
    <reaction evidence="18">
        <text>L-threonyl-[protein] + ATP = O-phospho-L-threonyl-[protein] + ADP + H(+)</text>
        <dbReference type="Rhea" id="RHEA:46608"/>
        <dbReference type="Rhea" id="RHEA-COMP:11060"/>
        <dbReference type="Rhea" id="RHEA-COMP:11605"/>
        <dbReference type="ChEBI" id="CHEBI:15378"/>
        <dbReference type="ChEBI" id="CHEBI:30013"/>
        <dbReference type="ChEBI" id="CHEBI:30616"/>
        <dbReference type="ChEBI" id="CHEBI:61977"/>
        <dbReference type="ChEBI" id="CHEBI:456216"/>
        <dbReference type="EC" id="2.7.11.1"/>
    </reaction>
</comment>
<evidence type="ECO:0000256" key="1">
    <source>
        <dbReference type="ARBA" id="ARBA00001946"/>
    </source>
</evidence>
<protein>
    <recommendedName>
        <fullName evidence="16">Serine/threonine-protein kinase pim-1</fullName>
        <ecNumber evidence="4">2.7.11.1</ecNumber>
    </recommendedName>
</protein>
<dbReference type="InterPro" id="IPR017441">
    <property type="entry name" value="Protein_kinase_ATP_BS"/>
</dbReference>
<reference evidence="25" key="2">
    <citation type="journal article" date="2008" name="Genome Biol.">
        <title>Improved genome assembly and evidence-based global gene model set for the chordate Ciona intestinalis: new insight into intron and operon populations.</title>
        <authorList>
            <person name="Satou Y."/>
            <person name="Mineta K."/>
            <person name="Ogasawara M."/>
            <person name="Sasakura Y."/>
            <person name="Shoguchi E."/>
            <person name="Ueno K."/>
            <person name="Yamada L."/>
            <person name="Matsumoto J."/>
            <person name="Wasserscheid J."/>
            <person name="Dewar K."/>
            <person name="Wiley G.B."/>
            <person name="Macmil S.L."/>
            <person name="Roe B.A."/>
            <person name="Zeller R.W."/>
            <person name="Hastings K.E."/>
            <person name="Lemaire P."/>
            <person name="Lindquist E."/>
            <person name="Endo T."/>
            <person name="Hotta K."/>
            <person name="Inaba K."/>
        </authorList>
    </citation>
    <scope>NUCLEOTIDE SEQUENCE [LARGE SCALE GENOMIC DNA]</scope>
    <source>
        <strain evidence="25">wild type</strain>
    </source>
</reference>
<evidence type="ECO:0000256" key="14">
    <source>
        <dbReference type="ARBA" id="ARBA00023242"/>
    </source>
</evidence>
<dbReference type="GO" id="GO:1904263">
    <property type="term" value="P:positive regulation of TORC1 signaling"/>
    <property type="evidence" value="ECO:0000318"/>
    <property type="project" value="GO_Central"/>
</dbReference>
<evidence type="ECO:0000256" key="23">
    <source>
        <dbReference type="RuleBase" id="RU000304"/>
    </source>
</evidence>
<evidence type="ECO:0000256" key="21">
    <source>
        <dbReference type="PIRSR" id="PIRSR037993-2"/>
    </source>
</evidence>
<dbReference type="Gene3D" id="1.10.510.10">
    <property type="entry name" value="Transferase(Phosphotransferase) domain 1"/>
    <property type="match status" value="1"/>
</dbReference>
<comment type="subunit">
    <text evidence="17">Interacts with RP9. Interacts with HSP90AA1, this interaction stabilizes PIM1 protein levels. Interacts (ubiquitinated form) with HSP70 and promotes its proteasomal degradation.</text>
</comment>
<evidence type="ECO:0000256" key="17">
    <source>
        <dbReference type="ARBA" id="ARBA00047040"/>
    </source>
</evidence>
<dbReference type="InterPro" id="IPR011009">
    <property type="entry name" value="Kinase-like_dom_sf"/>
</dbReference>
<dbReference type="EMBL" id="EAAA01001175">
    <property type="status" value="NOT_ANNOTATED_CDS"/>
    <property type="molecule type" value="Genomic_DNA"/>
</dbReference>
<dbReference type="GO" id="GO:0007346">
    <property type="term" value="P:regulation of mitotic cell cycle"/>
    <property type="evidence" value="ECO:0000318"/>
    <property type="project" value="GO_Central"/>
</dbReference>
<feature type="active site" description="Proton acceptor" evidence="20">
    <location>
        <position position="167"/>
    </location>
</feature>
<dbReference type="GeneTree" id="ENSGT00940000163427"/>
<evidence type="ECO:0000256" key="7">
    <source>
        <dbReference type="ARBA" id="ARBA00022679"/>
    </source>
</evidence>
<dbReference type="GO" id="GO:0005737">
    <property type="term" value="C:cytoplasm"/>
    <property type="evidence" value="ECO:0000318"/>
    <property type="project" value="GO_Central"/>
</dbReference>
<dbReference type="PANTHER" id="PTHR22984:SF29">
    <property type="entry name" value="SERINE_THREONINE-PROTEIN KINASE PIM-1"/>
    <property type="match status" value="1"/>
</dbReference>
<keyword evidence="15" id="KW-0131">Cell cycle</keyword>
<keyword evidence="6" id="KW-0597">Phosphoprotein</keyword>
<dbReference type="AlphaFoldDB" id="F6ZM46"/>
<feature type="domain" description="Protein kinase" evidence="24">
    <location>
        <begin position="40"/>
        <end position="290"/>
    </location>
</feature>
<evidence type="ECO:0000256" key="22">
    <source>
        <dbReference type="PROSITE-ProRule" id="PRU10141"/>
    </source>
</evidence>
<feature type="binding site" evidence="21">
    <location>
        <position position="121"/>
    </location>
    <ligand>
        <name>ATP</name>
        <dbReference type="ChEBI" id="CHEBI:30616"/>
    </ligand>
</feature>
<sequence>IILLKTEMYCTIASMPTSDLISHNNLHGKLPSQLSHQKMYEVYGIIGVGGGGMVYSGIRIGDSQPVAIKRIMREKVKRWEKIYGRSVPQEIGLMIRVNGHHGVIKLLDWYECLDSFILVLERPKNSVDLFDYIREVGRMTEKEACMIFRQVVSAVHHIHARGVVHRDIKDENIVLNRDTGESKLIDFGCGTLLHENQYKDFSGTPEFYPPEWFNQHYYKGKTAAIWSMGVLLYDMLCGEIPFKSKQKIGQGKLEFKVSLSSEAKHLISWMLAVNPESRPNINEILQHPWVTLRR</sequence>
<dbReference type="GO" id="GO:0006915">
    <property type="term" value="P:apoptotic process"/>
    <property type="evidence" value="ECO:0007669"/>
    <property type="project" value="UniProtKB-KW"/>
</dbReference>
<dbReference type="PROSITE" id="PS00107">
    <property type="entry name" value="PROTEIN_KINASE_ATP"/>
    <property type="match status" value="1"/>
</dbReference>
<proteinExistence type="inferred from homology"/>
<evidence type="ECO:0000256" key="10">
    <source>
        <dbReference type="ARBA" id="ARBA00022777"/>
    </source>
</evidence>
<reference evidence="26" key="1">
    <citation type="journal article" date="2002" name="Science">
        <title>The draft genome of Ciona intestinalis: insights into chordate and vertebrate origins.</title>
        <authorList>
            <person name="Dehal P."/>
            <person name="Satou Y."/>
            <person name="Campbell R.K."/>
            <person name="Chapman J."/>
            <person name="Degnan B."/>
            <person name="De Tomaso A."/>
            <person name="Davidson B."/>
            <person name="Di Gregorio A."/>
            <person name="Gelpke M."/>
            <person name="Goodstein D.M."/>
            <person name="Harafuji N."/>
            <person name="Hastings K.E."/>
            <person name="Ho I."/>
            <person name="Hotta K."/>
            <person name="Huang W."/>
            <person name="Kawashima T."/>
            <person name="Lemaire P."/>
            <person name="Martinez D."/>
            <person name="Meinertzhagen I.A."/>
            <person name="Necula S."/>
            <person name="Nonaka M."/>
            <person name="Putnam N."/>
            <person name="Rash S."/>
            <person name="Saiga H."/>
            <person name="Satake M."/>
            <person name="Terry A."/>
            <person name="Yamada L."/>
            <person name="Wang H.G."/>
            <person name="Awazu S."/>
            <person name="Azumi K."/>
            <person name="Boore J."/>
            <person name="Branno M."/>
            <person name="Chin-Bow S."/>
            <person name="DeSantis R."/>
            <person name="Doyle S."/>
            <person name="Francino P."/>
            <person name="Keys D.N."/>
            <person name="Haga S."/>
            <person name="Hayashi H."/>
            <person name="Hino K."/>
            <person name="Imai K.S."/>
            <person name="Inaba K."/>
            <person name="Kano S."/>
            <person name="Kobayashi K."/>
            <person name="Kobayashi M."/>
            <person name="Lee B.I."/>
            <person name="Makabe K.W."/>
            <person name="Manohar C."/>
            <person name="Matassi G."/>
            <person name="Medina M."/>
            <person name="Mochizuki Y."/>
            <person name="Mount S."/>
            <person name="Morishita T."/>
            <person name="Miura S."/>
            <person name="Nakayama A."/>
            <person name="Nishizaka S."/>
            <person name="Nomoto H."/>
            <person name="Ohta F."/>
            <person name="Oishi K."/>
            <person name="Rigoutsos I."/>
            <person name="Sano M."/>
            <person name="Sasaki A."/>
            <person name="Sasakura Y."/>
            <person name="Shoguchi E."/>
            <person name="Shin-i T."/>
            <person name="Spagnuolo A."/>
            <person name="Stainier D."/>
            <person name="Suzuki M.M."/>
            <person name="Tassy O."/>
            <person name="Takatori N."/>
            <person name="Tokuoka M."/>
            <person name="Yagi K."/>
            <person name="Yoshizaki F."/>
            <person name="Wada S."/>
            <person name="Zhang C."/>
            <person name="Hyatt P.D."/>
            <person name="Larimer F."/>
            <person name="Detter C."/>
            <person name="Doggett N."/>
            <person name="Glavina T."/>
            <person name="Hawkins T."/>
            <person name="Richardson P."/>
            <person name="Lucas S."/>
            <person name="Kohara Y."/>
            <person name="Levine M."/>
            <person name="Satoh N."/>
            <person name="Rokhsar D.S."/>
        </authorList>
    </citation>
    <scope>NUCLEOTIDE SEQUENCE [LARGE SCALE GENOMIC DNA]</scope>
</reference>
<reference evidence="25" key="3">
    <citation type="submission" date="2025-08" db="UniProtKB">
        <authorList>
            <consortium name="Ensembl"/>
        </authorList>
    </citation>
    <scope>IDENTIFICATION</scope>
</reference>
<accession>F6ZM46</accession>
<organism evidence="25 26">
    <name type="scientific">Ciona intestinalis</name>
    <name type="common">Transparent sea squirt</name>
    <name type="synonym">Ascidia intestinalis</name>
    <dbReference type="NCBI Taxonomy" id="7719"/>
    <lineage>
        <taxon>Eukaryota</taxon>
        <taxon>Metazoa</taxon>
        <taxon>Chordata</taxon>
        <taxon>Tunicata</taxon>
        <taxon>Ascidiacea</taxon>
        <taxon>Phlebobranchia</taxon>
        <taxon>Cionidae</taxon>
        <taxon>Ciona</taxon>
    </lineage>
</organism>
<dbReference type="HOGENOM" id="CLU_000288_63_0_1"/>
<keyword evidence="26" id="KW-1185">Reference proteome</keyword>
<dbReference type="OMA" id="ACMIFRQ"/>
<dbReference type="PROSITE" id="PS50011">
    <property type="entry name" value="PROTEIN_KINASE_DOM"/>
    <property type="match status" value="1"/>
</dbReference>
<keyword evidence="5 23" id="KW-0723">Serine/threonine-protein kinase</keyword>
<evidence type="ECO:0000256" key="11">
    <source>
        <dbReference type="ARBA" id="ARBA00022840"/>
    </source>
</evidence>
<keyword evidence="10" id="KW-0418">Kinase</keyword>
<reference evidence="25" key="4">
    <citation type="submission" date="2025-09" db="UniProtKB">
        <authorList>
            <consortium name="Ensembl"/>
        </authorList>
    </citation>
    <scope>IDENTIFICATION</scope>
</reference>
<dbReference type="GO" id="GO:0004674">
    <property type="term" value="F:protein serine/threonine kinase activity"/>
    <property type="evidence" value="ECO:0000318"/>
    <property type="project" value="GO_Central"/>
</dbReference>
<keyword evidence="9 22" id="KW-0547">Nucleotide-binding</keyword>
<evidence type="ECO:0000256" key="13">
    <source>
        <dbReference type="ARBA" id="ARBA00022843"/>
    </source>
</evidence>
<comment type="similarity">
    <text evidence="3">Belongs to the protein kinase superfamily. CAMK Ser/Thr protein kinase family. PIM subfamily.</text>
</comment>
<evidence type="ECO:0000256" key="20">
    <source>
        <dbReference type="PIRSR" id="PIRSR037993-1"/>
    </source>
</evidence>
<dbReference type="Proteomes" id="UP000008144">
    <property type="component" value="Chromosome 14"/>
</dbReference>
<evidence type="ECO:0000259" key="24">
    <source>
        <dbReference type="PROSITE" id="PS50011"/>
    </source>
</evidence>
<dbReference type="GO" id="GO:0005634">
    <property type="term" value="C:nucleus"/>
    <property type="evidence" value="ECO:0007669"/>
    <property type="project" value="UniProtKB-SubCell"/>
</dbReference>
<feature type="binding site" evidence="21">
    <location>
        <position position="128"/>
    </location>
    <ligand>
        <name>ATP</name>
        <dbReference type="ChEBI" id="CHEBI:30616"/>
    </ligand>
</feature>
<dbReference type="STRING" id="7719.ENSCINP00000010447"/>
<dbReference type="Gene3D" id="3.30.200.20">
    <property type="entry name" value="Phosphorylase Kinase, domain 1"/>
    <property type="match status" value="1"/>
</dbReference>
<keyword evidence="14" id="KW-0539">Nucleus</keyword>
<evidence type="ECO:0000256" key="3">
    <source>
        <dbReference type="ARBA" id="ARBA00005505"/>
    </source>
</evidence>
<evidence type="ECO:0000313" key="25">
    <source>
        <dbReference type="Ensembl" id="ENSCINP00000010447.3"/>
    </source>
</evidence>
<dbReference type="SMART" id="SM00220">
    <property type="entry name" value="S_TKc"/>
    <property type="match status" value="1"/>
</dbReference>
<keyword evidence="7" id="KW-0808">Transferase</keyword>
<dbReference type="FunFam" id="1.10.510.10:FF:000708">
    <property type="entry name" value="serine/threonine-protein kinase par-1-like"/>
    <property type="match status" value="1"/>
</dbReference>
<keyword evidence="8" id="KW-0053">Apoptosis</keyword>
<dbReference type="Ensembl" id="ENSCINT00000010447.3">
    <property type="protein sequence ID" value="ENSCINP00000010447.3"/>
    <property type="gene ID" value="ENSCING00000005066.3"/>
</dbReference>
<keyword evidence="11 21" id="KW-0067">ATP-binding</keyword>
<evidence type="ECO:0000256" key="18">
    <source>
        <dbReference type="ARBA" id="ARBA00047899"/>
    </source>
</evidence>
<dbReference type="InterPro" id="IPR000719">
    <property type="entry name" value="Prot_kinase_dom"/>
</dbReference>
<keyword evidence="13" id="KW-0832">Ubl conjugation</keyword>
<keyword evidence="12" id="KW-0460">Magnesium</keyword>
<dbReference type="InParanoid" id="F6ZM46"/>
<dbReference type="Pfam" id="PF00069">
    <property type="entry name" value="Pkinase"/>
    <property type="match status" value="1"/>
</dbReference>
<dbReference type="SUPFAM" id="SSF56112">
    <property type="entry name" value="Protein kinase-like (PK-like)"/>
    <property type="match status" value="1"/>
</dbReference>
<dbReference type="EC" id="2.7.11.1" evidence="4"/>
<evidence type="ECO:0000256" key="5">
    <source>
        <dbReference type="ARBA" id="ARBA00022527"/>
    </source>
</evidence>
<dbReference type="InterPro" id="IPR008271">
    <property type="entry name" value="Ser/Thr_kinase_AS"/>
</dbReference>
<dbReference type="GO" id="GO:0005524">
    <property type="term" value="F:ATP binding"/>
    <property type="evidence" value="ECO:0007669"/>
    <property type="project" value="UniProtKB-UniRule"/>
</dbReference>
<evidence type="ECO:0000256" key="2">
    <source>
        <dbReference type="ARBA" id="ARBA00004123"/>
    </source>
</evidence>
<evidence type="ECO:0000256" key="4">
    <source>
        <dbReference type="ARBA" id="ARBA00012513"/>
    </source>
</evidence>
<comment type="catalytic activity">
    <reaction evidence="19">
        <text>L-seryl-[protein] + ATP = O-phospho-L-seryl-[protein] + ADP + H(+)</text>
        <dbReference type="Rhea" id="RHEA:17989"/>
        <dbReference type="Rhea" id="RHEA-COMP:9863"/>
        <dbReference type="Rhea" id="RHEA-COMP:11604"/>
        <dbReference type="ChEBI" id="CHEBI:15378"/>
        <dbReference type="ChEBI" id="CHEBI:29999"/>
        <dbReference type="ChEBI" id="CHEBI:30616"/>
        <dbReference type="ChEBI" id="CHEBI:83421"/>
        <dbReference type="ChEBI" id="CHEBI:456216"/>
        <dbReference type="EC" id="2.7.11.1"/>
    </reaction>
</comment>
<comment type="cofactor">
    <cofactor evidence="1">
        <name>Mg(2+)</name>
        <dbReference type="ChEBI" id="CHEBI:18420"/>
    </cofactor>
</comment>
<evidence type="ECO:0000256" key="15">
    <source>
        <dbReference type="ARBA" id="ARBA00023306"/>
    </source>
</evidence>
<comment type="subcellular location">
    <subcellularLocation>
        <location evidence="2">Nucleus</location>
    </subcellularLocation>
</comment>
<evidence type="ECO:0000256" key="12">
    <source>
        <dbReference type="ARBA" id="ARBA00022842"/>
    </source>
</evidence>
<evidence type="ECO:0000313" key="26">
    <source>
        <dbReference type="Proteomes" id="UP000008144"/>
    </source>
</evidence>
<evidence type="ECO:0000256" key="6">
    <source>
        <dbReference type="ARBA" id="ARBA00022553"/>
    </source>
</evidence>
<dbReference type="InterPro" id="IPR017348">
    <property type="entry name" value="PIM1/2/3"/>
</dbReference>
<dbReference type="PIRSF" id="PIRSF037993">
    <property type="entry name" value="STPK_Pim-1"/>
    <property type="match status" value="1"/>
</dbReference>
<evidence type="ECO:0000256" key="19">
    <source>
        <dbReference type="ARBA" id="ARBA00048679"/>
    </source>
</evidence>
<dbReference type="InterPro" id="IPR051138">
    <property type="entry name" value="PIM_Ser/Thr_kinase"/>
</dbReference>
<dbReference type="PANTHER" id="PTHR22984">
    <property type="entry name" value="SERINE/THREONINE-PROTEIN KINASE PIM"/>
    <property type="match status" value="1"/>
</dbReference>
<evidence type="ECO:0000256" key="16">
    <source>
        <dbReference type="ARBA" id="ARBA00040653"/>
    </source>
</evidence>
<evidence type="ECO:0000256" key="8">
    <source>
        <dbReference type="ARBA" id="ARBA00022703"/>
    </source>
</evidence>
<dbReference type="PROSITE" id="PS00108">
    <property type="entry name" value="PROTEIN_KINASE_ST"/>
    <property type="match status" value="1"/>
</dbReference>
<dbReference type="GO" id="GO:0043066">
    <property type="term" value="P:negative regulation of apoptotic process"/>
    <property type="evidence" value="ECO:0000318"/>
    <property type="project" value="GO_Central"/>
</dbReference>
<feature type="binding site" evidence="21 22">
    <location>
        <position position="69"/>
    </location>
    <ligand>
        <name>ATP</name>
        <dbReference type="ChEBI" id="CHEBI:30616"/>
    </ligand>
</feature>
<name>F6ZM46_CIOIN</name>
<evidence type="ECO:0000256" key="9">
    <source>
        <dbReference type="ARBA" id="ARBA00022741"/>
    </source>
</evidence>